<dbReference type="SUPFAM" id="SSF47986">
    <property type="entry name" value="DEATH domain"/>
    <property type="match status" value="2"/>
</dbReference>
<evidence type="ECO:0000313" key="5">
    <source>
        <dbReference type="RefSeq" id="XP_013399255.1"/>
    </source>
</evidence>
<dbReference type="KEGG" id="lak:106165557"/>
<dbReference type="InterPro" id="IPR011029">
    <property type="entry name" value="DEATH-like_dom_sf"/>
</dbReference>
<dbReference type="GeneID" id="106165557"/>
<dbReference type="Pfam" id="PF00531">
    <property type="entry name" value="Death"/>
    <property type="match status" value="1"/>
</dbReference>
<evidence type="ECO:0000313" key="3">
    <source>
        <dbReference type="Proteomes" id="UP000085678"/>
    </source>
</evidence>
<protein>
    <submittedName>
        <fullName evidence="4 5">Death domain-containing protein CRADD</fullName>
    </submittedName>
</protein>
<dbReference type="PROSITE" id="PS50017">
    <property type="entry name" value="DEATH_DOMAIN"/>
    <property type="match status" value="1"/>
</dbReference>
<dbReference type="GO" id="GO:0042981">
    <property type="term" value="P:regulation of apoptotic process"/>
    <property type="evidence" value="ECO:0007669"/>
    <property type="project" value="InterPro"/>
</dbReference>
<dbReference type="CDD" id="cd01671">
    <property type="entry name" value="CARD"/>
    <property type="match status" value="1"/>
</dbReference>
<dbReference type="GO" id="GO:0002020">
    <property type="term" value="F:protease binding"/>
    <property type="evidence" value="ECO:0007669"/>
    <property type="project" value="InterPro"/>
</dbReference>
<dbReference type="PANTHER" id="PTHR15034:SF5">
    <property type="entry name" value="DEATH DOMAIN-CONTAINING PROTEIN CRADD"/>
    <property type="match status" value="1"/>
</dbReference>
<dbReference type="CDD" id="cd01670">
    <property type="entry name" value="Death"/>
    <property type="match status" value="1"/>
</dbReference>
<dbReference type="RefSeq" id="XP_013399254.1">
    <property type="nucleotide sequence ID" value="XM_013543800.1"/>
</dbReference>
<dbReference type="Proteomes" id="UP000085678">
    <property type="component" value="Unplaced"/>
</dbReference>
<keyword evidence="3" id="KW-1185">Reference proteome</keyword>
<dbReference type="Gene3D" id="1.10.533.10">
    <property type="entry name" value="Death Domain, Fas"/>
    <property type="match status" value="2"/>
</dbReference>
<dbReference type="PANTHER" id="PTHR15034">
    <property type="entry name" value="DEATH DOMAIN-CONTAINING PROTEIN CRADD"/>
    <property type="match status" value="1"/>
</dbReference>
<reference evidence="4 5" key="1">
    <citation type="submission" date="2025-04" db="UniProtKB">
        <authorList>
            <consortium name="RefSeq"/>
        </authorList>
    </citation>
    <scope>IDENTIFICATION</scope>
    <source>
        <tissue evidence="4 5">Gonads</tissue>
    </source>
</reference>
<gene>
    <name evidence="4 5" type="primary">LOC106165557</name>
</gene>
<feature type="domain" description="Death" evidence="1">
    <location>
        <begin position="136"/>
        <end position="205"/>
    </location>
</feature>
<dbReference type="InterPro" id="IPR037939">
    <property type="entry name" value="CRADD"/>
</dbReference>
<dbReference type="PROSITE" id="PS50209">
    <property type="entry name" value="CARD"/>
    <property type="match status" value="1"/>
</dbReference>
<dbReference type="STRING" id="7574.A0A1S3ILY6"/>
<accession>A0A1S3ILY6</accession>
<organism evidence="3 5">
    <name type="scientific">Lingula anatina</name>
    <name type="common">Brachiopod</name>
    <name type="synonym">Lingula unguis</name>
    <dbReference type="NCBI Taxonomy" id="7574"/>
    <lineage>
        <taxon>Eukaryota</taxon>
        <taxon>Metazoa</taxon>
        <taxon>Spiralia</taxon>
        <taxon>Lophotrochozoa</taxon>
        <taxon>Brachiopoda</taxon>
        <taxon>Linguliformea</taxon>
        <taxon>Lingulata</taxon>
        <taxon>Lingulida</taxon>
        <taxon>Linguloidea</taxon>
        <taxon>Lingulidae</taxon>
        <taxon>Lingula</taxon>
    </lineage>
</organism>
<evidence type="ECO:0000313" key="4">
    <source>
        <dbReference type="RefSeq" id="XP_013399254.1"/>
    </source>
</evidence>
<dbReference type="InterPro" id="IPR001315">
    <property type="entry name" value="CARD"/>
</dbReference>
<dbReference type="GO" id="GO:0007165">
    <property type="term" value="P:signal transduction"/>
    <property type="evidence" value="ECO:0007669"/>
    <property type="project" value="InterPro"/>
</dbReference>
<proteinExistence type="predicted"/>
<sequence>MNETERFILRKNRVAIVQDLRVSDILPFLIQEGALSDDDAERITIQATARDRACALLDILTCRGPKAYRLFIESLRENYYWLVRALEDTDLTELKEKERLRNMYMTPEELPKEKCEVLNHKTLQLTVKYYGNLLGWKSLARELGLEESDIADIEYRNSRNLKEQVYQMLTTWRERKGREASVDGLITALRGLNQNRCADVLEGKGSTLN</sequence>
<dbReference type="OrthoDB" id="5981554at2759"/>
<dbReference type="InterPro" id="IPR000488">
    <property type="entry name" value="Death_dom"/>
</dbReference>
<dbReference type="AlphaFoldDB" id="A0A1S3ILY6"/>
<dbReference type="GO" id="GO:0070513">
    <property type="term" value="F:death domain binding"/>
    <property type="evidence" value="ECO:0007669"/>
    <property type="project" value="InterPro"/>
</dbReference>
<evidence type="ECO:0000259" key="2">
    <source>
        <dbReference type="PROSITE" id="PS50209"/>
    </source>
</evidence>
<dbReference type="RefSeq" id="XP_013399255.1">
    <property type="nucleotide sequence ID" value="XM_013543801.1"/>
</dbReference>
<feature type="domain" description="CARD" evidence="2">
    <location>
        <begin position="1"/>
        <end position="90"/>
    </location>
</feature>
<dbReference type="Pfam" id="PF00619">
    <property type="entry name" value="CARD"/>
    <property type="match status" value="1"/>
</dbReference>
<evidence type="ECO:0000259" key="1">
    <source>
        <dbReference type="PROSITE" id="PS50017"/>
    </source>
</evidence>
<dbReference type="OMA" id="GHEWAIF"/>
<dbReference type="SMART" id="SM00114">
    <property type="entry name" value="CARD"/>
    <property type="match status" value="1"/>
</dbReference>
<dbReference type="SMART" id="SM00005">
    <property type="entry name" value="DEATH"/>
    <property type="match status" value="1"/>
</dbReference>
<name>A0A1S3ILY6_LINAN</name>